<dbReference type="InterPro" id="IPR000551">
    <property type="entry name" value="MerR-type_HTH_dom"/>
</dbReference>
<name>A0A3S4FV00_SEROD</name>
<dbReference type="RefSeq" id="WP_004963900.1">
    <property type="nucleotide sequence ID" value="NZ_JAEKCK010000018.1"/>
</dbReference>
<dbReference type="SMART" id="SM00422">
    <property type="entry name" value="HTH_MERR"/>
    <property type="match status" value="1"/>
</dbReference>
<dbReference type="Pfam" id="PF13411">
    <property type="entry name" value="MerR_1"/>
    <property type="match status" value="1"/>
</dbReference>
<dbReference type="PANTHER" id="PTHR30204:SF97">
    <property type="entry name" value="MERR FAMILY REGULATORY PROTEIN"/>
    <property type="match status" value="1"/>
</dbReference>
<accession>A0A3S4FV00</accession>
<keyword evidence="1" id="KW-0238">DNA-binding</keyword>
<reference evidence="3 4" key="1">
    <citation type="submission" date="2018-12" db="EMBL/GenBank/DDBJ databases">
        <authorList>
            <consortium name="Pathogen Informatics"/>
        </authorList>
    </citation>
    <scope>NUCLEOTIDE SEQUENCE [LARGE SCALE GENOMIC DNA]</scope>
    <source>
        <strain evidence="3 4">NCTC11214</strain>
    </source>
</reference>
<protein>
    <submittedName>
        <fullName evidence="3">Redox-sensitive transcriptional activator soxR</fullName>
    </submittedName>
</protein>
<dbReference type="Gene3D" id="1.10.1660.10">
    <property type="match status" value="1"/>
</dbReference>
<dbReference type="PROSITE" id="PS50937">
    <property type="entry name" value="HTH_MERR_2"/>
    <property type="match status" value="1"/>
</dbReference>
<dbReference type="EMBL" id="LR134117">
    <property type="protein sequence ID" value="VDZ64038.1"/>
    <property type="molecule type" value="Genomic_DNA"/>
</dbReference>
<proteinExistence type="predicted"/>
<dbReference type="CDD" id="cd04781">
    <property type="entry name" value="HTH_MerR-like_sg6"/>
    <property type="match status" value="1"/>
</dbReference>
<evidence type="ECO:0000313" key="3">
    <source>
        <dbReference type="EMBL" id="VDZ64038.1"/>
    </source>
</evidence>
<dbReference type="SUPFAM" id="SSF46955">
    <property type="entry name" value="Putative DNA-binding domain"/>
    <property type="match status" value="1"/>
</dbReference>
<dbReference type="InterPro" id="IPR047057">
    <property type="entry name" value="MerR_fam"/>
</dbReference>
<dbReference type="AlphaFoldDB" id="A0A3S4FV00"/>
<dbReference type="Proteomes" id="UP000281391">
    <property type="component" value="Chromosome"/>
</dbReference>
<evidence type="ECO:0000259" key="2">
    <source>
        <dbReference type="PROSITE" id="PS50937"/>
    </source>
</evidence>
<dbReference type="InterPro" id="IPR009061">
    <property type="entry name" value="DNA-bd_dom_put_sf"/>
</dbReference>
<dbReference type="KEGG" id="sof:NCTC11214_04771"/>
<evidence type="ECO:0000256" key="1">
    <source>
        <dbReference type="ARBA" id="ARBA00023125"/>
    </source>
</evidence>
<dbReference type="PANTHER" id="PTHR30204">
    <property type="entry name" value="REDOX-CYCLING DRUG-SENSING TRANSCRIPTIONAL ACTIVATOR SOXR"/>
    <property type="match status" value="1"/>
</dbReference>
<dbReference type="PROSITE" id="PS00552">
    <property type="entry name" value="HTH_MERR_1"/>
    <property type="match status" value="1"/>
</dbReference>
<dbReference type="PRINTS" id="PR00040">
    <property type="entry name" value="HTHMERR"/>
</dbReference>
<evidence type="ECO:0000313" key="4">
    <source>
        <dbReference type="Proteomes" id="UP000281391"/>
    </source>
</evidence>
<sequence length="129" mass="14421">MNELDIAEVAKRSGLAASALRYYEEQGLIHSIGRRGLRRQYHPSVLQTLAIIKLGRQAGLQLTEISAMFNAQGQMQIDRQRLAAKATEIDNTIRRLSAVRDGLRHVVACPASDHLSCPSFQRMLKLLPE</sequence>
<organism evidence="3 4">
    <name type="scientific">Serratia odorifera</name>
    <dbReference type="NCBI Taxonomy" id="618"/>
    <lineage>
        <taxon>Bacteria</taxon>
        <taxon>Pseudomonadati</taxon>
        <taxon>Pseudomonadota</taxon>
        <taxon>Gammaproteobacteria</taxon>
        <taxon>Enterobacterales</taxon>
        <taxon>Yersiniaceae</taxon>
        <taxon>Serratia</taxon>
    </lineage>
</organism>
<dbReference type="GO" id="GO:0003677">
    <property type="term" value="F:DNA binding"/>
    <property type="evidence" value="ECO:0007669"/>
    <property type="project" value="UniProtKB-KW"/>
</dbReference>
<gene>
    <name evidence="3" type="primary">soxR</name>
    <name evidence="3" type="ORF">NCTC11214_04771</name>
</gene>
<dbReference type="GO" id="GO:0003700">
    <property type="term" value="F:DNA-binding transcription factor activity"/>
    <property type="evidence" value="ECO:0007669"/>
    <property type="project" value="InterPro"/>
</dbReference>
<feature type="domain" description="HTH merR-type" evidence="2">
    <location>
        <begin position="3"/>
        <end position="71"/>
    </location>
</feature>